<reference evidence="4" key="1">
    <citation type="submission" date="2020-12" db="UniProtKB">
        <authorList>
            <consortium name="WormBaseParasite"/>
        </authorList>
    </citation>
    <scope>IDENTIFICATION</scope>
    <source>
        <strain evidence="4">MHco3</strain>
    </source>
</reference>
<evidence type="ECO:0000313" key="3">
    <source>
        <dbReference type="Proteomes" id="UP000025227"/>
    </source>
</evidence>
<dbReference type="PANTHER" id="PTHR37984:SF5">
    <property type="entry name" value="PROTEIN NYNRIN-LIKE"/>
    <property type="match status" value="1"/>
</dbReference>
<dbReference type="AlphaFoldDB" id="A0A7I5E927"/>
<dbReference type="OrthoDB" id="5919961at2759"/>
<protein>
    <recommendedName>
        <fullName evidence="1">RNA-directed DNA polymerase</fullName>
        <ecNumber evidence="1">2.7.7.49</ecNumber>
    </recommendedName>
</protein>
<evidence type="ECO:0000259" key="2">
    <source>
        <dbReference type="PROSITE" id="PS50878"/>
    </source>
</evidence>
<dbReference type="InterPro" id="IPR050951">
    <property type="entry name" value="Retrovirus_Pol_polyprotein"/>
</dbReference>
<organism evidence="3 4">
    <name type="scientific">Haemonchus contortus</name>
    <name type="common">Barber pole worm</name>
    <dbReference type="NCBI Taxonomy" id="6289"/>
    <lineage>
        <taxon>Eukaryota</taxon>
        <taxon>Metazoa</taxon>
        <taxon>Ecdysozoa</taxon>
        <taxon>Nematoda</taxon>
        <taxon>Chromadorea</taxon>
        <taxon>Rhabditida</taxon>
        <taxon>Rhabditina</taxon>
        <taxon>Rhabditomorpha</taxon>
        <taxon>Strongyloidea</taxon>
        <taxon>Trichostrongylidae</taxon>
        <taxon>Haemonchus</taxon>
    </lineage>
</organism>
<dbReference type="PANTHER" id="PTHR37984">
    <property type="entry name" value="PROTEIN CBG26694"/>
    <property type="match status" value="1"/>
</dbReference>
<accession>A0A7I5E927</accession>
<dbReference type="OMA" id="TKHINAT"/>
<dbReference type="Gene3D" id="3.30.70.270">
    <property type="match status" value="2"/>
</dbReference>
<dbReference type="EC" id="2.7.7.49" evidence="1"/>
<proteinExistence type="predicted"/>
<dbReference type="SUPFAM" id="SSF56672">
    <property type="entry name" value="DNA/RNA polymerases"/>
    <property type="match status" value="1"/>
</dbReference>
<dbReference type="WBParaSite" id="HCON_00078490-00001">
    <property type="protein sequence ID" value="HCON_00078490-00001"/>
    <property type="gene ID" value="HCON_00078490"/>
</dbReference>
<dbReference type="Pfam" id="PF00078">
    <property type="entry name" value="RVT_1"/>
    <property type="match status" value="1"/>
</dbReference>
<evidence type="ECO:0000313" key="4">
    <source>
        <dbReference type="WBParaSite" id="HCON_00078490-00001"/>
    </source>
</evidence>
<feature type="domain" description="Reverse transcriptase" evidence="2">
    <location>
        <begin position="76"/>
        <end position="254"/>
    </location>
</feature>
<name>A0A7I5E927_HAECO</name>
<dbReference type="InterPro" id="IPR000477">
    <property type="entry name" value="RT_dom"/>
</dbReference>
<dbReference type="Gene3D" id="3.10.10.10">
    <property type="entry name" value="HIV Type 1 Reverse Transcriptase, subunit A, domain 1"/>
    <property type="match status" value="1"/>
</dbReference>
<sequence length="337" mass="38640">MAHTVKQMPNIEIKREIVRILDNNERLFQDDSGKCSTARAEFKFKNDVVVPKFFRAWPIPVALRPKVEAKLEEMVLKGIIRRVEHSKWATPLVVVPKPDGKMRIHGDYKVTVNPQLDINQYPLSKLDDLFHMLHGGKKFPKVDYSDAYMQVELEESSRMYTTFNTHKGLFEYTRIPFGIASPPAIFQRITEHTLAGIEGVLIYLDDITVTGSNDKTHLERLVKVLNRLNEVGFRLKRGKCDFFEEEMEFLGLVVDEKGIGPSSSKLKAILNMPEPMNIKKLESYLGMIQYYGKFIPRLATLAAPLNSLRRKGAPWRLGAEEREALTKSVKSLQQQTH</sequence>
<keyword evidence="3" id="KW-1185">Reference proteome</keyword>
<dbReference type="GO" id="GO:0003964">
    <property type="term" value="F:RNA-directed DNA polymerase activity"/>
    <property type="evidence" value="ECO:0007669"/>
    <property type="project" value="UniProtKB-EC"/>
</dbReference>
<evidence type="ECO:0000256" key="1">
    <source>
        <dbReference type="ARBA" id="ARBA00012493"/>
    </source>
</evidence>
<dbReference type="InterPro" id="IPR043128">
    <property type="entry name" value="Rev_trsase/Diguanyl_cyclase"/>
</dbReference>
<dbReference type="FunFam" id="3.30.70.270:FF:000020">
    <property type="entry name" value="Transposon Tf2-6 polyprotein-like Protein"/>
    <property type="match status" value="1"/>
</dbReference>
<dbReference type="Proteomes" id="UP000025227">
    <property type="component" value="Unplaced"/>
</dbReference>
<dbReference type="CDD" id="cd01647">
    <property type="entry name" value="RT_LTR"/>
    <property type="match status" value="1"/>
</dbReference>
<dbReference type="InterPro" id="IPR043502">
    <property type="entry name" value="DNA/RNA_pol_sf"/>
</dbReference>
<dbReference type="PROSITE" id="PS50878">
    <property type="entry name" value="RT_POL"/>
    <property type="match status" value="1"/>
</dbReference>